<dbReference type="Proteomes" id="UP000664940">
    <property type="component" value="Unassembled WGS sequence"/>
</dbReference>
<name>A0A833ZJ02_9CHIR</name>
<protein>
    <submittedName>
        <fullName evidence="2">Uncharacterized protein</fullName>
    </submittedName>
</protein>
<dbReference type="EMBL" id="JABVXQ010000008">
    <property type="protein sequence ID" value="KAF6094704.1"/>
    <property type="molecule type" value="Genomic_DNA"/>
</dbReference>
<dbReference type="AlphaFoldDB" id="A0A833ZJ02"/>
<reference evidence="2 3" key="1">
    <citation type="journal article" date="2020" name="Nature">
        <title>Six reference-quality genomes reveal evolution of bat adaptations.</title>
        <authorList>
            <person name="Jebb D."/>
            <person name="Huang Z."/>
            <person name="Pippel M."/>
            <person name="Hughes G.M."/>
            <person name="Lavrichenko K."/>
            <person name="Devanna P."/>
            <person name="Winkler S."/>
            <person name="Jermiin L.S."/>
            <person name="Skirmuntt E.C."/>
            <person name="Katzourakis A."/>
            <person name="Burkitt-Gray L."/>
            <person name="Ray D.A."/>
            <person name="Sullivan K.A.M."/>
            <person name="Roscito J.G."/>
            <person name="Kirilenko B.M."/>
            <person name="Davalos L.M."/>
            <person name="Corthals A.P."/>
            <person name="Power M.L."/>
            <person name="Jones G."/>
            <person name="Ransome R.D."/>
            <person name="Dechmann D.K.N."/>
            <person name="Locatelli A.G."/>
            <person name="Puechmaille S.J."/>
            <person name="Fedrigo O."/>
            <person name="Jarvis E.D."/>
            <person name="Hiller M."/>
            <person name="Vernes S.C."/>
            <person name="Myers E.W."/>
            <person name="Teeling E.C."/>
        </authorList>
    </citation>
    <scope>NUCLEOTIDE SEQUENCE [LARGE SCALE GENOMIC DNA]</scope>
    <source>
        <strain evidence="2">Bat1K_MPI-CBG_1</strain>
    </source>
</reference>
<comment type="caution">
    <text evidence="2">The sequence shown here is derived from an EMBL/GenBank/DDBJ whole genome shotgun (WGS) entry which is preliminary data.</text>
</comment>
<feature type="region of interest" description="Disordered" evidence="1">
    <location>
        <begin position="1"/>
        <end position="34"/>
    </location>
</feature>
<evidence type="ECO:0000313" key="2">
    <source>
        <dbReference type="EMBL" id="KAF6094704.1"/>
    </source>
</evidence>
<sequence>MERSGQGLETRSGESLQEVCDGAEMSPVKTASDRSESASVFSGWTKTQQVETVLLLLNQPVITQARNPGNEQCPAPSAAAAPEGPWLQKWIKFFFLNLLQSKKKKEELTLRSISRAFFGTLKFCFSCQCSASLNGGDMFVGWRKPSSLRKARRQEVPNLWSGSETSPHPGVHRPSIMFTISLGWKHVIVFGTGWGRLGGIPVCVCVCVCVHVCV</sequence>
<gene>
    <name evidence="2" type="ORF">HJG60_011814</name>
</gene>
<organism evidence="2 3">
    <name type="scientific">Phyllostomus discolor</name>
    <name type="common">pale spear-nosed bat</name>
    <dbReference type="NCBI Taxonomy" id="89673"/>
    <lineage>
        <taxon>Eukaryota</taxon>
        <taxon>Metazoa</taxon>
        <taxon>Chordata</taxon>
        <taxon>Craniata</taxon>
        <taxon>Vertebrata</taxon>
        <taxon>Euteleostomi</taxon>
        <taxon>Mammalia</taxon>
        <taxon>Eutheria</taxon>
        <taxon>Laurasiatheria</taxon>
        <taxon>Chiroptera</taxon>
        <taxon>Yangochiroptera</taxon>
        <taxon>Phyllostomidae</taxon>
        <taxon>Phyllostominae</taxon>
        <taxon>Phyllostomus</taxon>
    </lineage>
</organism>
<evidence type="ECO:0000313" key="3">
    <source>
        <dbReference type="Proteomes" id="UP000664940"/>
    </source>
</evidence>
<accession>A0A833ZJ02</accession>
<evidence type="ECO:0000256" key="1">
    <source>
        <dbReference type="SAM" id="MobiDB-lite"/>
    </source>
</evidence>
<proteinExistence type="predicted"/>